<dbReference type="EMBL" id="JBJQND010000002">
    <property type="protein sequence ID" value="KAL3887452.1"/>
    <property type="molecule type" value="Genomic_DNA"/>
</dbReference>
<name>A0ABD3XQX3_SINWO</name>
<keyword evidence="2" id="KW-1185">Reference proteome</keyword>
<dbReference type="AlphaFoldDB" id="A0ABD3XQX3"/>
<sequence length="233" mass="25809">MADGKCIQTRGLENMDIVINDTRVKYTVWVAEIHKVIDGILGYAGANTFKLNGQPVNCATVELKSSRCCRVVVDKTCIIPPGVETIIPGKVLDLEASPSCAILVPTEQFTERYQLLMAKSVVNAEKNCIPIKVLHLSELSIKMYEKYVAATCEAATVDNEVTVFPYSPTGAILPHLADVLERSSTDLDNYERNEIVNFLIQVNQVFAQDKIVRHSPTSSTVTSCAIWRSDRPY</sequence>
<evidence type="ECO:0000313" key="1">
    <source>
        <dbReference type="EMBL" id="KAL3887452.1"/>
    </source>
</evidence>
<evidence type="ECO:0008006" key="3">
    <source>
        <dbReference type="Google" id="ProtNLM"/>
    </source>
</evidence>
<dbReference type="Proteomes" id="UP001634394">
    <property type="component" value="Unassembled WGS sequence"/>
</dbReference>
<evidence type="ECO:0000313" key="2">
    <source>
        <dbReference type="Proteomes" id="UP001634394"/>
    </source>
</evidence>
<comment type="caution">
    <text evidence="1">The sequence shown here is derived from an EMBL/GenBank/DDBJ whole genome shotgun (WGS) entry which is preliminary data.</text>
</comment>
<accession>A0ABD3XQX3</accession>
<reference evidence="1 2" key="1">
    <citation type="submission" date="2024-11" db="EMBL/GenBank/DDBJ databases">
        <title>Chromosome-level genome assembly of the freshwater bivalve Anodonta woodiana.</title>
        <authorList>
            <person name="Chen X."/>
        </authorList>
    </citation>
    <scope>NUCLEOTIDE SEQUENCE [LARGE SCALE GENOMIC DNA]</scope>
    <source>
        <strain evidence="1">MN2024</strain>
        <tissue evidence="1">Gills</tissue>
    </source>
</reference>
<organism evidence="1 2">
    <name type="scientific">Sinanodonta woodiana</name>
    <name type="common">Chinese pond mussel</name>
    <name type="synonym">Anodonta woodiana</name>
    <dbReference type="NCBI Taxonomy" id="1069815"/>
    <lineage>
        <taxon>Eukaryota</taxon>
        <taxon>Metazoa</taxon>
        <taxon>Spiralia</taxon>
        <taxon>Lophotrochozoa</taxon>
        <taxon>Mollusca</taxon>
        <taxon>Bivalvia</taxon>
        <taxon>Autobranchia</taxon>
        <taxon>Heteroconchia</taxon>
        <taxon>Palaeoheterodonta</taxon>
        <taxon>Unionida</taxon>
        <taxon>Unionoidea</taxon>
        <taxon>Unionidae</taxon>
        <taxon>Unioninae</taxon>
        <taxon>Sinanodonta</taxon>
    </lineage>
</organism>
<proteinExistence type="predicted"/>
<gene>
    <name evidence="1" type="ORF">ACJMK2_027393</name>
</gene>
<protein>
    <recommendedName>
        <fullName evidence="3">Vitellogenin</fullName>
    </recommendedName>
</protein>